<dbReference type="GO" id="GO:0003677">
    <property type="term" value="F:DNA binding"/>
    <property type="evidence" value="ECO:0007669"/>
    <property type="project" value="InterPro"/>
</dbReference>
<feature type="domain" description="Type II restriction enzyme NaeI" evidence="4">
    <location>
        <begin position="20"/>
        <end position="307"/>
    </location>
</feature>
<dbReference type="Gene3D" id="1.10.10.10">
    <property type="entry name" value="Winged helix-like DNA-binding domain superfamily/Winged helix DNA-binding domain"/>
    <property type="match status" value="1"/>
</dbReference>
<dbReference type="Pfam" id="PF09126">
    <property type="entry name" value="NaeI"/>
    <property type="match status" value="1"/>
</dbReference>
<dbReference type="Proteomes" id="UP000263377">
    <property type="component" value="Unassembled WGS sequence"/>
</dbReference>
<reference evidence="5 6" key="1">
    <citation type="submission" date="2018-08" db="EMBL/GenBank/DDBJ databases">
        <title>Diversity &amp; Physiological Properties of Lignin-Decomposing Actinobacteria from Soil.</title>
        <authorList>
            <person name="Roh S.G."/>
            <person name="Kim S.B."/>
        </authorList>
    </citation>
    <scope>NUCLEOTIDE SEQUENCE [LARGE SCALE GENOMIC DNA]</scope>
    <source>
        <strain evidence="5 6">MMS17-GH009</strain>
    </source>
</reference>
<accession>A0A373A3K8</accession>
<keyword evidence="2 5" id="KW-0255">Endonuclease</keyword>
<comment type="caution">
    <text evidence="5">The sequence shown here is derived from an EMBL/GenBank/DDBJ whole genome shotgun (WGS) entry which is preliminary data.</text>
</comment>
<sequence>MLPMLEPDGPTTADAEVQAVKAALYSLDSTGEAMGRVLRETIDQLLDGQRMGRWDYEQLHKTEKTHLGTLVEINIYKEFGLAEGEKADYLIDGIEVDCKYAKGIGKWEIGPELVGYVCLVVTADDRAGTWRAGLVRASEEHLRSTENRDRKRRLNPVGIAAVSWLWGGENRLAPNQLLRMDEEKRTRIMHAKGKVKNQHGQARINQLFIECQREVIRRVTIETVGHGLKDPLKRARGNGGARDHLRRLGILVLGHQESDPMIARTLGLGIPGKGEFVSVQVVPAPGPPDERPAALIQGSYWVAADGDYEPGTWAPEVRPRKAKADDS</sequence>
<dbReference type="InterPro" id="IPR015210">
    <property type="entry name" value="NaeI"/>
</dbReference>
<keyword evidence="1" id="KW-0540">Nuclease</keyword>
<dbReference type="EMBL" id="QVIG01000001">
    <property type="protein sequence ID" value="RGD62242.1"/>
    <property type="molecule type" value="Genomic_DNA"/>
</dbReference>
<organism evidence="5 6">
    <name type="scientific">Kitasatospora xanthocidica</name>
    <dbReference type="NCBI Taxonomy" id="83382"/>
    <lineage>
        <taxon>Bacteria</taxon>
        <taxon>Bacillati</taxon>
        <taxon>Actinomycetota</taxon>
        <taxon>Actinomycetes</taxon>
        <taxon>Kitasatosporales</taxon>
        <taxon>Streptomycetaceae</taxon>
        <taxon>Kitasatospora</taxon>
    </lineage>
</organism>
<protein>
    <submittedName>
        <fullName evidence="5">Restriction endonuclease</fullName>
    </submittedName>
</protein>
<evidence type="ECO:0000256" key="2">
    <source>
        <dbReference type="ARBA" id="ARBA00022759"/>
    </source>
</evidence>
<dbReference type="CDD" id="cd22338">
    <property type="entry name" value="NaeI-like"/>
    <property type="match status" value="1"/>
</dbReference>
<dbReference type="InterPro" id="IPR037057">
    <property type="entry name" value="DNA_rep_MutH/T2_RE_sf"/>
</dbReference>
<dbReference type="InterPro" id="IPR011335">
    <property type="entry name" value="Restrct_endonuc-II-like"/>
</dbReference>
<proteinExistence type="predicted"/>
<dbReference type="RefSeq" id="WP_117490567.1">
    <property type="nucleotide sequence ID" value="NZ_QVIG01000001.1"/>
</dbReference>
<name>A0A373A3K8_9ACTN</name>
<evidence type="ECO:0000256" key="3">
    <source>
        <dbReference type="ARBA" id="ARBA00022801"/>
    </source>
</evidence>
<dbReference type="Gene3D" id="3.40.600.10">
    <property type="entry name" value="DNA mismatch repair MutH/Restriction endonuclease, type II"/>
    <property type="match status" value="1"/>
</dbReference>
<evidence type="ECO:0000313" key="6">
    <source>
        <dbReference type="Proteomes" id="UP000263377"/>
    </source>
</evidence>
<evidence type="ECO:0000313" key="5">
    <source>
        <dbReference type="EMBL" id="RGD62242.1"/>
    </source>
</evidence>
<dbReference type="InterPro" id="IPR036388">
    <property type="entry name" value="WH-like_DNA-bd_sf"/>
</dbReference>
<gene>
    <name evidence="5" type="ORF">DR950_34845</name>
</gene>
<evidence type="ECO:0000256" key="1">
    <source>
        <dbReference type="ARBA" id="ARBA00022722"/>
    </source>
</evidence>
<keyword evidence="6" id="KW-1185">Reference proteome</keyword>
<keyword evidence="3" id="KW-0378">Hydrolase</keyword>
<evidence type="ECO:0000259" key="4">
    <source>
        <dbReference type="Pfam" id="PF09126"/>
    </source>
</evidence>
<dbReference type="GO" id="GO:0009307">
    <property type="term" value="P:DNA restriction-modification system"/>
    <property type="evidence" value="ECO:0007669"/>
    <property type="project" value="InterPro"/>
</dbReference>
<dbReference type="GO" id="GO:0009036">
    <property type="term" value="F:type II site-specific deoxyribonuclease activity"/>
    <property type="evidence" value="ECO:0007669"/>
    <property type="project" value="InterPro"/>
</dbReference>
<dbReference type="AlphaFoldDB" id="A0A373A3K8"/>
<dbReference type="SUPFAM" id="SSF52980">
    <property type="entry name" value="Restriction endonuclease-like"/>
    <property type="match status" value="1"/>
</dbReference>